<dbReference type="SMART" id="SM00448">
    <property type="entry name" value="REC"/>
    <property type="match status" value="1"/>
</dbReference>
<name>X1BWR9_9ZZZZ</name>
<dbReference type="InterPro" id="IPR050595">
    <property type="entry name" value="Bact_response_regulator"/>
</dbReference>
<protein>
    <recommendedName>
        <fullName evidence="2">Response regulatory domain-containing protein</fullName>
    </recommendedName>
</protein>
<feature type="domain" description="Response regulatory" evidence="2">
    <location>
        <begin position="1"/>
        <end position="115"/>
    </location>
</feature>
<organism evidence="3">
    <name type="scientific">marine sediment metagenome</name>
    <dbReference type="NCBI Taxonomy" id="412755"/>
    <lineage>
        <taxon>unclassified sequences</taxon>
        <taxon>metagenomes</taxon>
        <taxon>ecological metagenomes</taxon>
    </lineage>
</organism>
<dbReference type="EMBL" id="BART01016737">
    <property type="protein sequence ID" value="GAG85572.1"/>
    <property type="molecule type" value="Genomic_DNA"/>
</dbReference>
<dbReference type="InterPro" id="IPR011006">
    <property type="entry name" value="CheY-like_superfamily"/>
</dbReference>
<dbReference type="PANTHER" id="PTHR44591:SF3">
    <property type="entry name" value="RESPONSE REGULATORY DOMAIN-CONTAINING PROTEIN"/>
    <property type="match status" value="1"/>
</dbReference>
<dbReference type="CDD" id="cd00156">
    <property type="entry name" value="REC"/>
    <property type="match status" value="1"/>
</dbReference>
<sequence length="119" mass="13154">MILVVDDDPVLTEMLKTILEKKGHSVVLAKDGAEAYEHLRAPDCELMFLDINMPRINGAELLILMSAEGIEVPTVVMAGFRDYSAEEIEELPCVKGFLPKPFGVEEVMSVVERYGTGVE</sequence>
<accession>X1BWR9</accession>
<evidence type="ECO:0000259" key="2">
    <source>
        <dbReference type="PROSITE" id="PS50110"/>
    </source>
</evidence>
<evidence type="ECO:0000313" key="3">
    <source>
        <dbReference type="EMBL" id="GAG85572.1"/>
    </source>
</evidence>
<dbReference type="Gene3D" id="3.40.50.2300">
    <property type="match status" value="1"/>
</dbReference>
<gene>
    <name evidence="3" type="ORF">S01H4_32104</name>
</gene>
<dbReference type="InterPro" id="IPR001789">
    <property type="entry name" value="Sig_transdc_resp-reg_receiver"/>
</dbReference>
<dbReference type="SUPFAM" id="SSF52172">
    <property type="entry name" value="CheY-like"/>
    <property type="match status" value="1"/>
</dbReference>
<dbReference type="Pfam" id="PF00072">
    <property type="entry name" value="Response_reg"/>
    <property type="match status" value="1"/>
</dbReference>
<evidence type="ECO:0000256" key="1">
    <source>
        <dbReference type="ARBA" id="ARBA00022553"/>
    </source>
</evidence>
<comment type="caution">
    <text evidence="3">The sequence shown here is derived from an EMBL/GenBank/DDBJ whole genome shotgun (WGS) entry which is preliminary data.</text>
</comment>
<reference evidence="3" key="1">
    <citation type="journal article" date="2014" name="Front. Microbiol.">
        <title>High frequency of phylogenetically diverse reductive dehalogenase-homologous genes in deep subseafloor sedimentary metagenomes.</title>
        <authorList>
            <person name="Kawai M."/>
            <person name="Futagami T."/>
            <person name="Toyoda A."/>
            <person name="Takaki Y."/>
            <person name="Nishi S."/>
            <person name="Hori S."/>
            <person name="Arai W."/>
            <person name="Tsubouchi T."/>
            <person name="Morono Y."/>
            <person name="Uchiyama I."/>
            <person name="Ito T."/>
            <person name="Fujiyama A."/>
            <person name="Inagaki F."/>
            <person name="Takami H."/>
        </authorList>
    </citation>
    <scope>NUCLEOTIDE SEQUENCE</scope>
    <source>
        <strain evidence="3">Expedition CK06-06</strain>
    </source>
</reference>
<dbReference type="GO" id="GO:0000160">
    <property type="term" value="P:phosphorelay signal transduction system"/>
    <property type="evidence" value="ECO:0007669"/>
    <property type="project" value="InterPro"/>
</dbReference>
<dbReference type="PROSITE" id="PS50110">
    <property type="entry name" value="RESPONSE_REGULATORY"/>
    <property type="match status" value="1"/>
</dbReference>
<dbReference type="PANTHER" id="PTHR44591">
    <property type="entry name" value="STRESS RESPONSE REGULATOR PROTEIN 1"/>
    <property type="match status" value="1"/>
</dbReference>
<keyword evidence="1" id="KW-0597">Phosphoprotein</keyword>
<dbReference type="AlphaFoldDB" id="X1BWR9"/>
<proteinExistence type="predicted"/>